<dbReference type="RefSeq" id="WP_191813877.1">
    <property type="nucleotide sequence ID" value="NZ_JACSPV010000026.1"/>
</dbReference>
<dbReference type="EMBL" id="JACSPV010000026">
    <property type="protein sequence ID" value="MBD8006224.1"/>
    <property type="molecule type" value="Genomic_DNA"/>
</dbReference>
<proteinExistence type="predicted"/>
<sequence>MEKSTKPTDCPKCGGKELGKGKHTGYGVMYPDGKMGLGSNVEYILCTDCGYIIESYVKKPEKFKGTLF</sequence>
<comment type="caution">
    <text evidence="2">The sequence shown here is derived from an EMBL/GenBank/DDBJ whole genome shotgun (WGS) entry which is preliminary data.</text>
</comment>
<keyword evidence="3" id="KW-1185">Reference proteome</keyword>
<organism evidence="2 3">
    <name type="scientific">Bacillus norwichensis</name>
    <dbReference type="NCBI Taxonomy" id="2762217"/>
    <lineage>
        <taxon>Bacteria</taxon>
        <taxon>Bacillati</taxon>
        <taxon>Bacillota</taxon>
        <taxon>Bacilli</taxon>
        <taxon>Bacillales</taxon>
        <taxon>Bacillaceae</taxon>
        <taxon>Bacillus</taxon>
    </lineage>
</organism>
<protein>
    <submittedName>
        <fullName evidence="2">Transcription initiation factor TFIIIB</fullName>
    </submittedName>
</protein>
<gene>
    <name evidence="2" type="ORF">H9631_14175</name>
</gene>
<evidence type="ECO:0000313" key="2">
    <source>
        <dbReference type="EMBL" id="MBD8006224.1"/>
    </source>
</evidence>
<accession>A0ABR8VN81</accession>
<name>A0ABR8VN81_9BACI</name>
<evidence type="ECO:0000256" key="1">
    <source>
        <dbReference type="SAM" id="MobiDB-lite"/>
    </source>
</evidence>
<evidence type="ECO:0000313" key="3">
    <source>
        <dbReference type="Proteomes" id="UP000648182"/>
    </source>
</evidence>
<dbReference type="Proteomes" id="UP000648182">
    <property type="component" value="Unassembled WGS sequence"/>
</dbReference>
<reference evidence="2 3" key="1">
    <citation type="submission" date="2020-08" db="EMBL/GenBank/DDBJ databases">
        <title>A Genomic Blueprint of the Chicken Gut Microbiome.</title>
        <authorList>
            <person name="Gilroy R."/>
            <person name="Ravi A."/>
            <person name="Getino M."/>
            <person name="Pursley I."/>
            <person name="Horton D.L."/>
            <person name="Alikhan N.-F."/>
            <person name="Baker D."/>
            <person name="Gharbi K."/>
            <person name="Hall N."/>
            <person name="Watson M."/>
            <person name="Adriaenssens E.M."/>
            <person name="Foster-Nyarko E."/>
            <person name="Jarju S."/>
            <person name="Secka A."/>
            <person name="Antonio M."/>
            <person name="Oren A."/>
            <person name="Chaudhuri R."/>
            <person name="La Ragione R.M."/>
            <person name="Hildebrand F."/>
            <person name="Pallen M.J."/>
        </authorList>
    </citation>
    <scope>NUCLEOTIDE SEQUENCE [LARGE SCALE GENOMIC DNA]</scope>
    <source>
        <strain evidence="2 3">Sa1BUA2</strain>
    </source>
</reference>
<feature type="region of interest" description="Disordered" evidence="1">
    <location>
        <begin position="1"/>
        <end position="22"/>
    </location>
</feature>